<gene>
    <name evidence="4" type="primary">LOC34621000</name>
</gene>
<keyword evidence="2" id="KW-0732">Signal</keyword>
<feature type="signal peptide" evidence="2">
    <location>
        <begin position="1"/>
        <end position="19"/>
    </location>
</feature>
<protein>
    <submittedName>
        <fullName evidence="4">Uncharacterized protein LOC34621000</fullName>
    </submittedName>
</protein>
<evidence type="ECO:0000256" key="1">
    <source>
        <dbReference type="SAM" id="MobiDB-lite"/>
    </source>
</evidence>
<dbReference type="AlphaFoldDB" id="A0A6P6RYJ0"/>
<evidence type="ECO:0000256" key="2">
    <source>
        <dbReference type="SAM" id="SignalP"/>
    </source>
</evidence>
<evidence type="ECO:0000313" key="4">
    <source>
        <dbReference type="RefSeq" id="XP_026192948.1"/>
    </source>
</evidence>
<feature type="region of interest" description="Disordered" evidence="1">
    <location>
        <begin position="385"/>
        <end position="408"/>
    </location>
</feature>
<accession>A0A6P6RYJ0</accession>
<name>A0A6P6RYJ0_9EIME</name>
<feature type="chain" id="PRO_5027589106" evidence="2">
    <location>
        <begin position="20"/>
        <end position="408"/>
    </location>
</feature>
<dbReference type="RefSeq" id="XP_026192948.1">
    <property type="nucleotide sequence ID" value="XM_026337163.1"/>
</dbReference>
<keyword evidence="3" id="KW-1185">Reference proteome</keyword>
<sequence>MRLATLSLVLAAALATVQSERIKRRFGFRRSRSSDSVLGPGVGARQEALRKSRSMPEWLEKEEGQIGFFAAILLVEKFLDSRPSKEDILAALMDQESDEPEHFEDIHMESCGNRPMARIYNPEEAVQRLHLHHSPRLGSLEESLKEYQLFVIDHERTMNKIRDAMIKESHSRLRLAYIQWNALLVVPNALQILFAFLKPGIGFAVDEVDAIAVLLQENKKLRPRSEARFLENIQYVLNAISTTADWGTPSIMYLNNLIGTQPRTLFRPNTQTIISVFRKPFQPNGVCETKQAIRYREKGFVGTVFNIPNMGQLAVLGAHLKGWDAAQFESLIPVLVSSCGEAEKGLDSFSLGVVFGADWNEHFHTGAMKSLYTLVHANPTNFPGLQKSDFPTRMRTPQSSSVDPPFPY</sequence>
<dbReference type="GeneID" id="34621000"/>
<dbReference type="OrthoDB" id="346374at2759"/>
<reference evidence="4" key="1">
    <citation type="submission" date="2025-08" db="UniProtKB">
        <authorList>
            <consortium name="RefSeq"/>
        </authorList>
    </citation>
    <scope>IDENTIFICATION</scope>
</reference>
<proteinExistence type="predicted"/>
<evidence type="ECO:0000313" key="3">
    <source>
        <dbReference type="Proteomes" id="UP000515125"/>
    </source>
</evidence>
<organism evidence="3 4">
    <name type="scientific">Cyclospora cayetanensis</name>
    <dbReference type="NCBI Taxonomy" id="88456"/>
    <lineage>
        <taxon>Eukaryota</taxon>
        <taxon>Sar</taxon>
        <taxon>Alveolata</taxon>
        <taxon>Apicomplexa</taxon>
        <taxon>Conoidasida</taxon>
        <taxon>Coccidia</taxon>
        <taxon>Eucoccidiorida</taxon>
        <taxon>Eimeriorina</taxon>
        <taxon>Eimeriidae</taxon>
        <taxon>Cyclospora</taxon>
    </lineage>
</organism>
<dbReference type="Proteomes" id="UP000515125">
    <property type="component" value="Unplaced"/>
</dbReference>